<proteinExistence type="inferred from homology"/>
<dbReference type="AlphaFoldDB" id="A0AAU8Z150"/>
<keyword evidence="5" id="KW-0663">Pyridoxal phosphate</keyword>
<dbReference type="PANTHER" id="PTHR46383:SF1">
    <property type="entry name" value="ASPARTATE AMINOTRANSFERASE"/>
    <property type="match status" value="1"/>
</dbReference>
<protein>
    <recommendedName>
        <fullName evidence="6">Aminotransferase</fullName>
        <ecNumber evidence="6">2.6.1.-</ecNumber>
    </recommendedName>
</protein>
<organism evidence="8 9">
    <name type="scientific">Clostridium botulinum</name>
    <dbReference type="NCBI Taxonomy" id="1491"/>
    <lineage>
        <taxon>Bacteria</taxon>
        <taxon>Bacillati</taxon>
        <taxon>Bacillota</taxon>
        <taxon>Clostridia</taxon>
        <taxon>Eubacteriales</taxon>
        <taxon>Clostridiaceae</taxon>
        <taxon>Clostridium</taxon>
    </lineage>
</organism>
<dbReference type="InterPro" id="IPR004838">
    <property type="entry name" value="NHTrfase_class1_PyrdxlP-BS"/>
</dbReference>
<comment type="cofactor">
    <cofactor evidence="1 6">
        <name>pyridoxal 5'-phosphate</name>
        <dbReference type="ChEBI" id="CHEBI:597326"/>
    </cofactor>
</comment>
<dbReference type="PANTHER" id="PTHR46383">
    <property type="entry name" value="ASPARTATE AMINOTRANSFERASE"/>
    <property type="match status" value="1"/>
</dbReference>
<evidence type="ECO:0000313" key="9">
    <source>
        <dbReference type="Proteomes" id="UP000238070"/>
    </source>
</evidence>
<evidence type="ECO:0000256" key="1">
    <source>
        <dbReference type="ARBA" id="ARBA00001933"/>
    </source>
</evidence>
<feature type="domain" description="Aminotransferase class I/classII large" evidence="7">
    <location>
        <begin position="31"/>
        <end position="389"/>
    </location>
</feature>
<dbReference type="CDD" id="cd00609">
    <property type="entry name" value="AAT_like"/>
    <property type="match status" value="1"/>
</dbReference>
<dbReference type="InterPro" id="IPR050596">
    <property type="entry name" value="AspAT/PAT-like"/>
</dbReference>
<dbReference type="InterPro" id="IPR015422">
    <property type="entry name" value="PyrdxlP-dep_Trfase_small"/>
</dbReference>
<evidence type="ECO:0000256" key="5">
    <source>
        <dbReference type="ARBA" id="ARBA00022898"/>
    </source>
</evidence>
<dbReference type="InterPro" id="IPR015424">
    <property type="entry name" value="PyrdxlP-dep_Trfase"/>
</dbReference>
<dbReference type="EC" id="2.6.1.-" evidence="6"/>
<name>A0AAU8Z150_CLOBO</name>
<dbReference type="Pfam" id="PF00155">
    <property type="entry name" value="Aminotran_1_2"/>
    <property type="match status" value="1"/>
</dbReference>
<dbReference type="Gene3D" id="3.90.1150.10">
    <property type="entry name" value="Aspartate Aminotransferase, domain 1"/>
    <property type="match status" value="1"/>
</dbReference>
<accession>A0AAU8Z150</accession>
<dbReference type="EMBL" id="CP027776">
    <property type="protein sequence ID" value="AVP65682.1"/>
    <property type="molecule type" value="Genomic_DNA"/>
</dbReference>
<keyword evidence="3 6" id="KW-0032">Aminotransferase</keyword>
<dbReference type="FunFam" id="3.40.640.10:FF:000033">
    <property type="entry name" value="Aspartate aminotransferase"/>
    <property type="match status" value="1"/>
</dbReference>
<evidence type="ECO:0000313" key="8">
    <source>
        <dbReference type="EMBL" id="AVP65682.1"/>
    </source>
</evidence>
<keyword evidence="4 6" id="KW-0808">Transferase</keyword>
<evidence type="ECO:0000256" key="3">
    <source>
        <dbReference type="ARBA" id="ARBA00022576"/>
    </source>
</evidence>
<dbReference type="Proteomes" id="UP000238070">
    <property type="component" value="Chromosome"/>
</dbReference>
<sequence>MKLSNKSVNIEPSLTLEITAKAKKMKAEGIDVIGFGAGEPDFNTPENIQKAAMEAIKKGYTKYTAASGILELKQAIVDKFKKDNGLNYETSEIIVSNGAKQCLSNLFQAILNEKDEVLIAKPYWVSYPELIKLYGGVPVLVDTKEENHFKYEIKELENKVTDKTKAIIINSPNNPTGTVYSKEDLESLAIFAKKHDLLIIADEIYEMLMYGEEKHISIGSLSEDAFRRTVVINGMSKSYSMTGWRIGYAAGPLDIIKVMSNIQSHTTSNPNSIAQYASLEALRGDKTQVENMIVEFKKRRDYMVNKVNSIENLSSINPKGAFYVMVNISKAIGKTIKGNTIKDSISFSKILLEEEKVAVVPGIAFGDNNFIRLSYATSMENIEKGLDRIEKFMKKLS</sequence>
<dbReference type="SUPFAM" id="SSF53383">
    <property type="entry name" value="PLP-dependent transferases"/>
    <property type="match status" value="1"/>
</dbReference>
<comment type="similarity">
    <text evidence="2 6">Belongs to the class-I pyridoxal-phosphate-dependent aminotransferase family.</text>
</comment>
<gene>
    <name evidence="8" type="ORF">C3B64_16100</name>
</gene>
<dbReference type="InterPro" id="IPR004839">
    <property type="entry name" value="Aminotransferase_I/II_large"/>
</dbReference>
<evidence type="ECO:0000256" key="4">
    <source>
        <dbReference type="ARBA" id="ARBA00022679"/>
    </source>
</evidence>
<evidence type="ECO:0000256" key="6">
    <source>
        <dbReference type="RuleBase" id="RU000481"/>
    </source>
</evidence>
<dbReference type="PROSITE" id="PS00105">
    <property type="entry name" value="AA_TRANSFER_CLASS_1"/>
    <property type="match status" value="1"/>
</dbReference>
<dbReference type="GO" id="GO:0006520">
    <property type="term" value="P:amino acid metabolic process"/>
    <property type="evidence" value="ECO:0007669"/>
    <property type="project" value="InterPro"/>
</dbReference>
<dbReference type="Gene3D" id="3.40.640.10">
    <property type="entry name" value="Type I PLP-dependent aspartate aminotransferase-like (Major domain)"/>
    <property type="match status" value="1"/>
</dbReference>
<evidence type="ECO:0000259" key="7">
    <source>
        <dbReference type="Pfam" id="PF00155"/>
    </source>
</evidence>
<dbReference type="GO" id="GO:0008483">
    <property type="term" value="F:transaminase activity"/>
    <property type="evidence" value="ECO:0007669"/>
    <property type="project" value="UniProtKB-KW"/>
</dbReference>
<dbReference type="RefSeq" id="WP_003491349.1">
    <property type="nucleotide sequence ID" value="NZ_CP027775.1"/>
</dbReference>
<dbReference type="InterPro" id="IPR015421">
    <property type="entry name" value="PyrdxlP-dep_Trfase_major"/>
</dbReference>
<reference evidence="8 9" key="1">
    <citation type="submission" date="2018-01" db="EMBL/GenBank/DDBJ databases">
        <title>Genetic Diversity of Clostridium botulinum in seafood.</title>
        <authorList>
            <person name="Athira V."/>
            <person name="Arun Jyothi P.V."/>
            <person name="Lalitha K.V."/>
            <person name="Joseph T.C."/>
        </authorList>
    </citation>
    <scope>NUCLEOTIDE SEQUENCE [LARGE SCALE GENOMIC DNA]</scope>
    <source>
        <strain evidence="8 9">Mfbjulcb5</strain>
    </source>
</reference>
<dbReference type="GO" id="GO:0030170">
    <property type="term" value="F:pyridoxal phosphate binding"/>
    <property type="evidence" value="ECO:0007669"/>
    <property type="project" value="InterPro"/>
</dbReference>
<evidence type="ECO:0000256" key="2">
    <source>
        <dbReference type="ARBA" id="ARBA00007441"/>
    </source>
</evidence>